<name>A0A1K1SDB6_9BACT</name>
<dbReference type="RefSeq" id="WP_143150875.1">
    <property type="nucleotide sequence ID" value="NZ_CP140154.1"/>
</dbReference>
<reference evidence="2 4" key="2">
    <citation type="submission" date="2023-11" db="EMBL/GenBank/DDBJ databases">
        <title>MicrobeMod: A computational toolkit for identifying prokaryotic methylation and restriction-modification with nanopore sequencing.</title>
        <authorList>
            <person name="Crits-Christoph A."/>
            <person name="Kang S.C."/>
            <person name="Lee H."/>
            <person name="Ostrov N."/>
        </authorList>
    </citation>
    <scope>NUCLEOTIDE SEQUENCE [LARGE SCALE GENOMIC DNA]</scope>
    <source>
        <strain evidence="2 4">ATCC 23090</strain>
    </source>
</reference>
<protein>
    <submittedName>
        <fullName evidence="1">Uncharacterized protein</fullName>
    </submittedName>
</protein>
<evidence type="ECO:0000313" key="1">
    <source>
        <dbReference type="EMBL" id="SFW82047.1"/>
    </source>
</evidence>
<accession>A0A1K1SDB6</accession>
<gene>
    <name evidence="1" type="ORF">SAMN05661012_05187</name>
    <name evidence="2" type="ORF">SR876_04585</name>
</gene>
<dbReference type="EMBL" id="FPIZ01000020">
    <property type="protein sequence ID" value="SFW82047.1"/>
    <property type="molecule type" value="Genomic_DNA"/>
</dbReference>
<proteinExistence type="predicted"/>
<reference evidence="1 3" key="1">
    <citation type="submission" date="2016-11" db="EMBL/GenBank/DDBJ databases">
        <authorList>
            <person name="Jaros S."/>
            <person name="Januszkiewicz K."/>
            <person name="Wedrychowicz H."/>
        </authorList>
    </citation>
    <scope>NUCLEOTIDE SEQUENCE [LARGE SCALE GENOMIC DNA]</scope>
    <source>
        <strain evidence="1 3">DSM 784</strain>
    </source>
</reference>
<evidence type="ECO:0000313" key="3">
    <source>
        <dbReference type="Proteomes" id="UP000183788"/>
    </source>
</evidence>
<dbReference type="Proteomes" id="UP000183788">
    <property type="component" value="Unassembled WGS sequence"/>
</dbReference>
<sequence>MLYINLLLKWQEQEHNLVLHITSYEMCNESNLGSRSNYFRYMRELLEWGYINGYRKGTNGAVVEMKFLYNPADGQIVPLPRTKSR</sequence>
<dbReference type="EMBL" id="CP140154">
    <property type="protein sequence ID" value="WQG90763.1"/>
    <property type="molecule type" value="Genomic_DNA"/>
</dbReference>
<evidence type="ECO:0000313" key="2">
    <source>
        <dbReference type="EMBL" id="WQG90763.1"/>
    </source>
</evidence>
<dbReference type="OrthoDB" id="677058at2"/>
<dbReference type="Proteomes" id="UP001326715">
    <property type="component" value="Chromosome"/>
</dbReference>
<organism evidence="1 3">
    <name type="scientific">Chitinophaga sancti</name>
    <dbReference type="NCBI Taxonomy" id="1004"/>
    <lineage>
        <taxon>Bacteria</taxon>
        <taxon>Pseudomonadati</taxon>
        <taxon>Bacteroidota</taxon>
        <taxon>Chitinophagia</taxon>
        <taxon>Chitinophagales</taxon>
        <taxon>Chitinophagaceae</taxon>
        <taxon>Chitinophaga</taxon>
    </lineage>
</organism>
<dbReference type="AlphaFoldDB" id="A0A1K1SDB6"/>
<evidence type="ECO:0000313" key="4">
    <source>
        <dbReference type="Proteomes" id="UP001326715"/>
    </source>
</evidence>
<keyword evidence="4" id="KW-1185">Reference proteome</keyword>